<evidence type="ECO:0000256" key="5">
    <source>
        <dbReference type="ARBA" id="ARBA00022989"/>
    </source>
</evidence>
<protein>
    <recommendedName>
        <fullName evidence="14">G-protein coupled receptors family 3 profile domain-containing protein</fullName>
    </recommendedName>
</protein>
<feature type="transmembrane region" description="Helical" evidence="12">
    <location>
        <begin position="752"/>
        <end position="769"/>
    </location>
</feature>
<dbReference type="InterPro" id="IPR000337">
    <property type="entry name" value="GPCR_3"/>
</dbReference>
<dbReference type="RefSeq" id="XP_017561184.1">
    <property type="nucleotide sequence ID" value="XM_017705695.1"/>
</dbReference>
<dbReference type="AlphaFoldDB" id="A0A3B4DDQ0"/>
<dbReference type="STRING" id="42514.ENSPNAP00000021186"/>
<keyword evidence="5 12" id="KW-1133">Transmembrane helix</keyword>
<keyword evidence="7 12" id="KW-0472">Membrane</keyword>
<dbReference type="GO" id="GO:0005886">
    <property type="term" value="C:plasma membrane"/>
    <property type="evidence" value="ECO:0007669"/>
    <property type="project" value="UniProtKB-SubCell"/>
</dbReference>
<sequence>MRWFALYVVLLDVANWFKIPCSASEFSLQGDYLLGGLFSLNIALKPELQSHPVTLECRRYHFDEESYQMFQVMRFAVEEINNSTTLLPNVSLGYEIFNHCSDTLNFPSVFSFLSQNGSFPIQRNFNKYQPNVITVIGPYDSTTTITVAPFFMMDLIPMVNYGSSSYDLSNKLLYPSFLRTVPSNKDLIDIIIRIIKWFRWNWVAFIGSQDDYSQDGLSLFYQYIRENGICLAYQGMLSLESDYYATLKTIEKLKINIIVVFSSGVIVENLVRAAINHNIRDKVWIASEGWSMNKKLSQEPGIQNIGKIFGITEQFTSLPGFDQFINKTRKYSDDDEECSGCEGQSSQEKTCNQVCDNCTKLSSEEILNESPTFSFPVYAAIYSVAHALHNVLRCDSNCCNKNVAVYPFMLLKEVKKLNFSLNGHQIKYDINGDPPVSYAVVLWHPNTGSQVFEVVGTYATYPEIAFTINSSLILWNNDGSVPFGNCSVECKEGFQREKDRNHECCFRCKICPSNTYINYTRDPYTCVPCSTDEWSEEGSIACQRREIMYLSFTDPLSVLLLVSAACLVLLCSAITILFSYNYNTPVVKSAGGSMCFLMLVSLIMSSIGLFFFFGQPMVIQCVFRNVMFCFFYSVCLSCLAVRSFQIFCVFKMATKFPEAYKCWVKHNGQWLVITIVSVFQFILCVLWGTFRTPAPTRDESSYADQIILGCSRGNLGVLLAVVFLVALLSFLCFFFSYMCADLPKNYNEAKSITFSILFFYISWCLYFTANMISQAVYIQLLYALAQLSSLYAILLSYFIPKSYIIVFQPKKNTQAYFQTSIQNYTQNISRT</sequence>
<keyword evidence="3 12" id="KW-0812">Transmembrane</keyword>
<dbReference type="GeneID" id="108432096"/>
<reference evidence="15" key="2">
    <citation type="submission" date="2025-08" db="UniProtKB">
        <authorList>
            <consortium name="Ensembl"/>
        </authorList>
    </citation>
    <scope>IDENTIFICATION</scope>
</reference>
<dbReference type="Ensembl" id="ENSPNAT00000032252.2">
    <property type="protein sequence ID" value="ENSPNAP00000021186.2"/>
    <property type="gene ID" value="ENSPNAG00000006970.2"/>
</dbReference>
<keyword evidence="2" id="KW-1003">Cell membrane</keyword>
<dbReference type="InterPro" id="IPR000068">
    <property type="entry name" value="GPCR_3_Ca_sens_rcpt-rel"/>
</dbReference>
<dbReference type="PANTHER" id="PTHR24061:SF441">
    <property type="entry name" value="TASTE RECEPTOR TYPE 1 MEMBER 2B-RELATED"/>
    <property type="match status" value="1"/>
</dbReference>
<dbReference type="PROSITE" id="PS00980">
    <property type="entry name" value="G_PROTEIN_RECEP_F3_2"/>
    <property type="match status" value="1"/>
</dbReference>
<evidence type="ECO:0000256" key="13">
    <source>
        <dbReference type="SAM" id="SignalP"/>
    </source>
</evidence>
<feature type="transmembrane region" description="Helical" evidence="12">
    <location>
        <begin position="717"/>
        <end position="740"/>
    </location>
</feature>
<dbReference type="FunFam" id="3.40.50.2300:FF:000016">
    <property type="entry name" value="Taste 1 receptor member 2"/>
    <property type="match status" value="1"/>
</dbReference>
<evidence type="ECO:0000256" key="6">
    <source>
        <dbReference type="ARBA" id="ARBA00023040"/>
    </source>
</evidence>
<dbReference type="InterPro" id="IPR017979">
    <property type="entry name" value="GPCR_3_CS"/>
</dbReference>
<dbReference type="Pfam" id="PF07562">
    <property type="entry name" value="NCD3G"/>
    <property type="match status" value="1"/>
</dbReference>
<feature type="signal peptide" evidence="13">
    <location>
        <begin position="1"/>
        <end position="23"/>
    </location>
</feature>
<organism evidence="15 16">
    <name type="scientific">Pygocentrus nattereri</name>
    <name type="common">Red-bellied piranha</name>
    <dbReference type="NCBI Taxonomy" id="42514"/>
    <lineage>
        <taxon>Eukaryota</taxon>
        <taxon>Metazoa</taxon>
        <taxon>Chordata</taxon>
        <taxon>Craniata</taxon>
        <taxon>Vertebrata</taxon>
        <taxon>Euteleostomi</taxon>
        <taxon>Actinopterygii</taxon>
        <taxon>Neopterygii</taxon>
        <taxon>Teleostei</taxon>
        <taxon>Ostariophysi</taxon>
        <taxon>Characiformes</taxon>
        <taxon>Characoidei</taxon>
        <taxon>Pygocentrus</taxon>
    </lineage>
</organism>
<feature type="transmembrane region" description="Helical" evidence="12">
    <location>
        <begin position="670"/>
        <end position="690"/>
    </location>
</feature>
<keyword evidence="4 13" id="KW-0732">Signal</keyword>
<comment type="similarity">
    <text evidence="11">Belongs to the G-protein coupled receptor 3 family. TAS1R subfamily.</text>
</comment>
<feature type="chain" id="PRO_5043355009" description="G-protein coupled receptors family 3 profile domain-containing protein" evidence="13">
    <location>
        <begin position="24"/>
        <end position="831"/>
    </location>
</feature>
<dbReference type="Proteomes" id="UP001501920">
    <property type="component" value="Chromosome 29"/>
</dbReference>
<dbReference type="GeneTree" id="ENSGT00940000156136"/>
<evidence type="ECO:0000256" key="1">
    <source>
        <dbReference type="ARBA" id="ARBA00004651"/>
    </source>
</evidence>
<dbReference type="InterPro" id="IPR001828">
    <property type="entry name" value="ANF_lig-bd_rcpt"/>
</dbReference>
<dbReference type="SUPFAM" id="SSF53822">
    <property type="entry name" value="Periplasmic binding protein-like I"/>
    <property type="match status" value="1"/>
</dbReference>
<feature type="transmembrane region" description="Helical" evidence="12">
    <location>
        <begin position="625"/>
        <end position="650"/>
    </location>
</feature>
<dbReference type="InterPro" id="IPR011500">
    <property type="entry name" value="GPCR_3_9-Cys_dom"/>
</dbReference>
<feature type="transmembrane region" description="Helical" evidence="12">
    <location>
        <begin position="558"/>
        <end position="582"/>
    </location>
</feature>
<dbReference type="Gene3D" id="3.40.50.2300">
    <property type="match status" value="2"/>
</dbReference>
<dbReference type="Pfam" id="PF00003">
    <property type="entry name" value="7tm_3"/>
    <property type="match status" value="1"/>
</dbReference>
<feature type="transmembrane region" description="Helical" evidence="12">
    <location>
        <begin position="775"/>
        <end position="799"/>
    </location>
</feature>
<dbReference type="Pfam" id="PF01094">
    <property type="entry name" value="ANF_receptor"/>
    <property type="match status" value="1"/>
</dbReference>
<evidence type="ECO:0000313" key="16">
    <source>
        <dbReference type="Proteomes" id="UP001501920"/>
    </source>
</evidence>
<evidence type="ECO:0000256" key="10">
    <source>
        <dbReference type="ARBA" id="ARBA00023224"/>
    </source>
</evidence>
<feature type="domain" description="G-protein coupled receptors family 3 profile" evidence="14">
    <location>
        <begin position="556"/>
        <end position="821"/>
    </location>
</feature>
<evidence type="ECO:0000313" key="15">
    <source>
        <dbReference type="Ensembl" id="ENSPNAP00000021186.2"/>
    </source>
</evidence>
<evidence type="ECO:0000256" key="8">
    <source>
        <dbReference type="ARBA" id="ARBA00023170"/>
    </source>
</evidence>
<dbReference type="PROSITE" id="PS50259">
    <property type="entry name" value="G_PROTEIN_RECEP_F3_4"/>
    <property type="match status" value="1"/>
</dbReference>
<dbReference type="InterPro" id="IPR038550">
    <property type="entry name" value="GPCR_3_9-Cys_sf"/>
</dbReference>
<dbReference type="PRINTS" id="PR00248">
    <property type="entry name" value="GPCRMGR"/>
</dbReference>
<keyword evidence="8" id="KW-0675">Receptor</keyword>
<evidence type="ECO:0000256" key="4">
    <source>
        <dbReference type="ARBA" id="ARBA00022729"/>
    </source>
</evidence>
<dbReference type="InterPro" id="IPR017978">
    <property type="entry name" value="GPCR_3_C"/>
</dbReference>
<accession>A0A3B4DDQ0</accession>
<name>A0A3B4DDQ0_PYGNA</name>
<keyword evidence="10" id="KW-0807">Transducer</keyword>
<evidence type="ECO:0000256" key="7">
    <source>
        <dbReference type="ARBA" id="ARBA00023136"/>
    </source>
</evidence>
<dbReference type="GO" id="GO:0050909">
    <property type="term" value="P:sensory perception of taste"/>
    <property type="evidence" value="ECO:0007669"/>
    <property type="project" value="UniProtKB-ARBA"/>
</dbReference>
<feature type="transmembrane region" description="Helical" evidence="12">
    <location>
        <begin position="594"/>
        <end position="613"/>
    </location>
</feature>
<keyword evidence="9" id="KW-0325">Glycoprotein</keyword>
<dbReference type="GO" id="GO:0004930">
    <property type="term" value="F:G protein-coupled receptor activity"/>
    <property type="evidence" value="ECO:0007669"/>
    <property type="project" value="UniProtKB-KW"/>
</dbReference>
<comment type="subcellular location">
    <subcellularLocation>
        <location evidence="1">Cell membrane</location>
        <topology evidence="1">Multi-pass membrane protein</topology>
    </subcellularLocation>
</comment>
<evidence type="ECO:0000256" key="12">
    <source>
        <dbReference type="SAM" id="Phobius"/>
    </source>
</evidence>
<reference evidence="15" key="3">
    <citation type="submission" date="2025-09" db="UniProtKB">
        <authorList>
            <consortium name="Ensembl"/>
        </authorList>
    </citation>
    <scope>IDENTIFICATION</scope>
</reference>
<evidence type="ECO:0000256" key="2">
    <source>
        <dbReference type="ARBA" id="ARBA00022475"/>
    </source>
</evidence>
<evidence type="ECO:0000256" key="11">
    <source>
        <dbReference type="ARBA" id="ARBA00038492"/>
    </source>
</evidence>
<dbReference type="PRINTS" id="PR00592">
    <property type="entry name" value="CASENSINGR"/>
</dbReference>
<proteinExistence type="inferred from homology"/>
<evidence type="ECO:0000259" key="14">
    <source>
        <dbReference type="PROSITE" id="PS50259"/>
    </source>
</evidence>
<keyword evidence="6" id="KW-0297">G-protein coupled receptor</keyword>
<dbReference type="PANTHER" id="PTHR24061">
    <property type="entry name" value="CALCIUM-SENSING RECEPTOR-RELATED"/>
    <property type="match status" value="1"/>
</dbReference>
<dbReference type="Gene3D" id="2.10.50.30">
    <property type="entry name" value="GPCR, family 3, nine cysteines domain"/>
    <property type="match status" value="1"/>
</dbReference>
<evidence type="ECO:0000256" key="3">
    <source>
        <dbReference type="ARBA" id="ARBA00022692"/>
    </source>
</evidence>
<keyword evidence="16" id="KW-1185">Reference proteome</keyword>
<dbReference type="InterPro" id="IPR028082">
    <property type="entry name" value="Peripla_BP_I"/>
</dbReference>
<reference evidence="15 16" key="1">
    <citation type="submission" date="2020-10" db="EMBL/GenBank/DDBJ databases">
        <title>Pygocentrus nattereri (red-bellied piranha) genome, fPygNat1, primary haplotype.</title>
        <authorList>
            <person name="Myers G."/>
            <person name="Meyer A."/>
            <person name="Karagic N."/>
            <person name="Pippel M."/>
            <person name="Winkler S."/>
            <person name="Tracey A."/>
            <person name="Wood J."/>
            <person name="Formenti G."/>
            <person name="Howe K."/>
            <person name="Fedrigo O."/>
            <person name="Jarvis E.D."/>
        </authorList>
    </citation>
    <scope>NUCLEOTIDE SEQUENCE [LARGE SCALE GENOMIC DNA]</scope>
</reference>
<evidence type="ECO:0000256" key="9">
    <source>
        <dbReference type="ARBA" id="ARBA00023180"/>
    </source>
</evidence>
<dbReference type="FunFam" id="2.10.50.30:FF:000004">
    <property type="entry name" value="Taste receptor type 1 member 3-like protein"/>
    <property type="match status" value="1"/>
</dbReference>